<keyword evidence="9" id="KW-1185">Reference proteome</keyword>
<dbReference type="AlphaFoldDB" id="A0A9W9JTP5"/>
<evidence type="ECO:0000256" key="2">
    <source>
        <dbReference type="ARBA" id="ARBA00022729"/>
    </source>
</evidence>
<comment type="catalytic activity">
    <reaction evidence="3">
        <text>xyloglucan + H2O = xyloglucan oligosaccharides.</text>
        <dbReference type="EC" id="3.2.1.151"/>
    </reaction>
</comment>
<dbReference type="Pfam" id="PF01670">
    <property type="entry name" value="Glyco_hydro_12"/>
    <property type="match status" value="1"/>
</dbReference>
<comment type="caution">
    <text evidence="8">The sequence shown here is derived from an EMBL/GenBank/DDBJ whole genome shotgun (WGS) entry which is preliminary data.</text>
</comment>
<dbReference type="EMBL" id="JAPMSZ010000012">
    <property type="protein sequence ID" value="KAJ5081644.1"/>
    <property type="molecule type" value="Genomic_DNA"/>
</dbReference>
<keyword evidence="2" id="KW-0732">Signal</keyword>
<dbReference type="InterPro" id="IPR002594">
    <property type="entry name" value="GH12"/>
</dbReference>
<comment type="similarity">
    <text evidence="1 7">Belongs to the glycosyl hydrolase 12 (cellulase H) family.</text>
</comment>
<dbReference type="InterPro" id="IPR013320">
    <property type="entry name" value="ConA-like_dom_sf"/>
</dbReference>
<keyword evidence="7" id="KW-0624">Polysaccharide degradation</keyword>
<keyword evidence="7" id="KW-0119">Carbohydrate metabolism</keyword>
<evidence type="ECO:0000256" key="4">
    <source>
        <dbReference type="ARBA" id="ARBA00038882"/>
    </source>
</evidence>
<dbReference type="PANTHER" id="PTHR34002">
    <property type="entry name" value="BLR1656 PROTEIN"/>
    <property type="match status" value="1"/>
</dbReference>
<dbReference type="GeneID" id="81399602"/>
<dbReference type="RefSeq" id="XP_056506931.1">
    <property type="nucleotide sequence ID" value="XM_056660433.1"/>
</dbReference>
<dbReference type="GO" id="GO:0000272">
    <property type="term" value="P:polysaccharide catabolic process"/>
    <property type="evidence" value="ECO:0007669"/>
    <property type="project" value="UniProtKB-KW"/>
</dbReference>
<dbReference type="Gene3D" id="2.60.120.180">
    <property type="match status" value="1"/>
</dbReference>
<evidence type="ECO:0000313" key="8">
    <source>
        <dbReference type="EMBL" id="KAJ5081644.1"/>
    </source>
</evidence>
<name>A0A9W9JTP5_9EURO</name>
<proteinExistence type="inferred from homology"/>
<sequence>MIPLSQAAPSRAQIMPPSKVNLAPRGATTTMCDKNPVATASNFLLYNNLWGQDSDPSGKQCTVLDYSSRGVISWHTQWTWNQAPDAVKSYANAVLNIEPIQLSAIKGLPTTWHWNYTGQGLYGDVAYDAFFSKQATKEKPHDYEVMVWLASFNGAKPIGQQVQLAQPLTIGGVVFDLWHGRGEPGTNPWEVFSFVARTETRQFSADLNEFFKFLTKTQGVPANYFLQTVGAGTEPFTGSNAVFTVSPYTMSLNK</sequence>
<protein>
    <recommendedName>
        <fullName evidence="4">xyloglucan-specific endo-beta-1,4-glucanase</fullName>
        <ecNumber evidence="4">3.2.1.151</ecNumber>
    </recommendedName>
    <alternativeName>
        <fullName evidence="5">Xyloglucanase A</fullName>
    </alternativeName>
    <alternativeName>
        <fullName evidence="6">Xyloglucanendohydrolase A</fullName>
    </alternativeName>
</protein>
<dbReference type="OrthoDB" id="95118at2759"/>
<dbReference type="PANTHER" id="PTHR34002:SF9">
    <property type="entry name" value="XYLOGLUCAN-SPECIFIC ENDO-BETA-1,4-GLUCANASE A"/>
    <property type="match status" value="1"/>
</dbReference>
<dbReference type="InterPro" id="IPR013319">
    <property type="entry name" value="GH11/12"/>
</dbReference>
<evidence type="ECO:0000313" key="9">
    <source>
        <dbReference type="Proteomes" id="UP001141434"/>
    </source>
</evidence>
<dbReference type="EC" id="3.2.1.151" evidence="4"/>
<evidence type="ECO:0000256" key="5">
    <source>
        <dbReference type="ARBA" id="ARBA00041304"/>
    </source>
</evidence>
<keyword evidence="7" id="KW-0326">Glycosidase</keyword>
<organism evidence="8 9">
    <name type="scientific">Penicillium alfredii</name>
    <dbReference type="NCBI Taxonomy" id="1506179"/>
    <lineage>
        <taxon>Eukaryota</taxon>
        <taxon>Fungi</taxon>
        <taxon>Dikarya</taxon>
        <taxon>Ascomycota</taxon>
        <taxon>Pezizomycotina</taxon>
        <taxon>Eurotiomycetes</taxon>
        <taxon>Eurotiomycetidae</taxon>
        <taxon>Eurotiales</taxon>
        <taxon>Aspergillaceae</taxon>
        <taxon>Penicillium</taxon>
    </lineage>
</organism>
<dbReference type="Proteomes" id="UP001141434">
    <property type="component" value="Unassembled WGS sequence"/>
</dbReference>
<gene>
    <name evidence="8" type="ORF">NUU61_009908</name>
</gene>
<dbReference type="GO" id="GO:0033946">
    <property type="term" value="F:xyloglucan-specific endo-beta-1,4-glucanase activity"/>
    <property type="evidence" value="ECO:0007669"/>
    <property type="project" value="UniProtKB-EC"/>
</dbReference>
<evidence type="ECO:0000256" key="1">
    <source>
        <dbReference type="ARBA" id="ARBA00005519"/>
    </source>
</evidence>
<dbReference type="SUPFAM" id="SSF49899">
    <property type="entry name" value="Concanavalin A-like lectins/glucanases"/>
    <property type="match status" value="1"/>
</dbReference>
<reference evidence="8" key="2">
    <citation type="journal article" date="2023" name="IMA Fungus">
        <title>Comparative genomic study of the Penicillium genus elucidates a diverse pangenome and 15 lateral gene transfer events.</title>
        <authorList>
            <person name="Petersen C."/>
            <person name="Sorensen T."/>
            <person name="Nielsen M.R."/>
            <person name="Sondergaard T.E."/>
            <person name="Sorensen J.L."/>
            <person name="Fitzpatrick D.A."/>
            <person name="Frisvad J.C."/>
            <person name="Nielsen K.L."/>
        </authorList>
    </citation>
    <scope>NUCLEOTIDE SEQUENCE</scope>
    <source>
        <strain evidence="8">IBT 34128</strain>
    </source>
</reference>
<dbReference type="GO" id="GO:0008810">
    <property type="term" value="F:cellulase activity"/>
    <property type="evidence" value="ECO:0007669"/>
    <property type="project" value="InterPro"/>
</dbReference>
<reference evidence="8" key="1">
    <citation type="submission" date="2022-11" db="EMBL/GenBank/DDBJ databases">
        <authorList>
            <person name="Petersen C."/>
        </authorList>
    </citation>
    <scope>NUCLEOTIDE SEQUENCE</scope>
    <source>
        <strain evidence="8">IBT 34128</strain>
    </source>
</reference>
<keyword evidence="7" id="KW-0378">Hydrolase</keyword>
<evidence type="ECO:0000256" key="6">
    <source>
        <dbReference type="ARBA" id="ARBA00043018"/>
    </source>
</evidence>
<accession>A0A9W9JTP5</accession>
<evidence type="ECO:0000256" key="7">
    <source>
        <dbReference type="RuleBase" id="RU361163"/>
    </source>
</evidence>
<evidence type="ECO:0000256" key="3">
    <source>
        <dbReference type="ARBA" id="ARBA00037012"/>
    </source>
</evidence>